<dbReference type="Proteomes" id="UP000435112">
    <property type="component" value="Unassembled WGS sequence"/>
</dbReference>
<evidence type="ECO:0000313" key="5">
    <source>
        <dbReference type="Proteomes" id="UP000434957"/>
    </source>
</evidence>
<accession>A0A6A3HR32</accession>
<keyword evidence="5" id="KW-1185">Reference proteome</keyword>
<name>A0A6A3HR32_9STRA</name>
<evidence type="ECO:0000313" key="3">
    <source>
        <dbReference type="EMBL" id="KAE9278703.1"/>
    </source>
</evidence>
<comment type="caution">
    <text evidence="2">The sequence shown here is derived from an EMBL/GenBank/DDBJ whole genome shotgun (WGS) entry which is preliminary data.</text>
</comment>
<evidence type="ECO:0000313" key="1">
    <source>
        <dbReference type="EMBL" id="KAE8969793.1"/>
    </source>
</evidence>
<dbReference type="EMBL" id="QXFU01004253">
    <property type="protein sequence ID" value="KAE8969793.1"/>
    <property type="molecule type" value="Genomic_DNA"/>
</dbReference>
<sequence length="33" mass="3495">MEFPYSMNPDVDVGVDVLQSAVSDVVSGVVPIE</sequence>
<reference evidence="4 6" key="1">
    <citation type="submission" date="2018-09" db="EMBL/GenBank/DDBJ databases">
        <title>Genomic investigation of the strawberry pathogen Phytophthora fragariae indicates pathogenicity is determined by transcriptional variation in three key races.</title>
        <authorList>
            <person name="Adams T.M."/>
            <person name="Armitage A.D."/>
            <person name="Sobczyk M.K."/>
            <person name="Bates H.J."/>
            <person name="Dunwell J.M."/>
            <person name="Nellist C.F."/>
            <person name="Harrison R.J."/>
        </authorList>
    </citation>
    <scope>NUCLEOTIDE SEQUENCE [LARGE SCALE GENOMIC DNA]</scope>
    <source>
        <strain evidence="2 4">SCRP249</strain>
        <strain evidence="1 6">SCRP324</strain>
        <strain evidence="3 5">SCRP333</strain>
    </source>
</reference>
<dbReference type="EMBL" id="QXFT01004325">
    <property type="protein sequence ID" value="KAE9278703.1"/>
    <property type="molecule type" value="Genomic_DNA"/>
</dbReference>
<proteinExistence type="predicted"/>
<evidence type="ECO:0000313" key="4">
    <source>
        <dbReference type="Proteomes" id="UP000429607"/>
    </source>
</evidence>
<dbReference type="EMBL" id="QXFV01004230">
    <property type="protein sequence ID" value="KAE8970884.1"/>
    <property type="molecule type" value="Genomic_DNA"/>
</dbReference>
<evidence type="ECO:0000313" key="6">
    <source>
        <dbReference type="Proteomes" id="UP000435112"/>
    </source>
</evidence>
<dbReference type="Proteomes" id="UP000429607">
    <property type="component" value="Unassembled WGS sequence"/>
</dbReference>
<dbReference type="Proteomes" id="UP000434957">
    <property type="component" value="Unassembled WGS sequence"/>
</dbReference>
<dbReference type="AlphaFoldDB" id="A0A6A3HR32"/>
<evidence type="ECO:0000313" key="2">
    <source>
        <dbReference type="EMBL" id="KAE8970884.1"/>
    </source>
</evidence>
<protein>
    <submittedName>
        <fullName evidence="2">Uncharacterized protein</fullName>
    </submittedName>
</protein>
<gene>
    <name evidence="2" type="ORF">PR001_g27072</name>
    <name evidence="1" type="ORF">PR002_g27323</name>
    <name evidence="3" type="ORF">PR003_g28445</name>
</gene>
<organism evidence="2 4">
    <name type="scientific">Phytophthora rubi</name>
    <dbReference type="NCBI Taxonomy" id="129364"/>
    <lineage>
        <taxon>Eukaryota</taxon>
        <taxon>Sar</taxon>
        <taxon>Stramenopiles</taxon>
        <taxon>Oomycota</taxon>
        <taxon>Peronosporomycetes</taxon>
        <taxon>Peronosporales</taxon>
        <taxon>Peronosporaceae</taxon>
        <taxon>Phytophthora</taxon>
    </lineage>
</organism>